<dbReference type="InterPro" id="IPR005119">
    <property type="entry name" value="LysR_subst-bd"/>
</dbReference>
<evidence type="ECO:0000313" key="7">
    <source>
        <dbReference type="EMBL" id="AEW94190.1"/>
    </source>
</evidence>
<protein>
    <submittedName>
        <fullName evidence="7">Transcriptional regulator, LysR family</fullName>
    </submittedName>
</protein>
<feature type="region of interest" description="Disordered" evidence="5">
    <location>
        <begin position="1"/>
        <end position="26"/>
    </location>
</feature>
<dbReference type="GO" id="GO:0032993">
    <property type="term" value="C:protein-DNA complex"/>
    <property type="evidence" value="ECO:0007669"/>
    <property type="project" value="TreeGrafter"/>
</dbReference>
<keyword evidence="3" id="KW-0238">DNA-binding</keyword>
<name>F8JS79_STREN</name>
<evidence type="ECO:0000256" key="4">
    <source>
        <dbReference type="ARBA" id="ARBA00023163"/>
    </source>
</evidence>
<dbReference type="Proteomes" id="UP000007842">
    <property type="component" value="Chromosome"/>
</dbReference>
<dbReference type="EMBL" id="CP003219">
    <property type="protein sequence ID" value="AEW94190.1"/>
    <property type="molecule type" value="Genomic_DNA"/>
</dbReference>
<dbReference type="RefSeq" id="WP_014142582.1">
    <property type="nucleotide sequence ID" value="NC_016111.1"/>
</dbReference>
<sequence length="224" mass="23742">MTLPDQRSTTTAGARPGAPSGAGRPVRFGVHGSSHLAAGIVAAAGHRPEEVVYVPYDVRDPFAQLRSGEADIMIVKFVLREPDIALSAPVAHDDRAVLVGAGHTLAGRSEVSVEEVADYEAFSRPGDFPPYIWDEVVPPVTPGGRRIRRAHPLTTVEAMVELVSGDRVVHLSVRSLDTVVPPHIRVVPVRDLPPAPVSLAWLAGTPLPPAAARLVADAERAAAR</sequence>
<evidence type="ECO:0000259" key="6">
    <source>
        <dbReference type="Pfam" id="PF03466"/>
    </source>
</evidence>
<evidence type="ECO:0000256" key="2">
    <source>
        <dbReference type="ARBA" id="ARBA00023015"/>
    </source>
</evidence>
<dbReference type="PANTHER" id="PTHR30346">
    <property type="entry name" value="TRANSCRIPTIONAL DUAL REGULATOR HCAR-RELATED"/>
    <property type="match status" value="1"/>
</dbReference>
<keyword evidence="2" id="KW-0805">Transcription regulation</keyword>
<evidence type="ECO:0000256" key="5">
    <source>
        <dbReference type="SAM" id="MobiDB-lite"/>
    </source>
</evidence>
<accession>G8WRQ6</accession>
<dbReference type="AlphaFoldDB" id="F8JS79"/>
<keyword evidence="4" id="KW-0804">Transcription</keyword>
<dbReference type="KEGG" id="scy:SCATT_18190"/>
<evidence type="ECO:0000256" key="3">
    <source>
        <dbReference type="ARBA" id="ARBA00023125"/>
    </source>
</evidence>
<dbReference type="OrthoDB" id="79118at2"/>
<dbReference type="PANTHER" id="PTHR30346:SF0">
    <property type="entry name" value="HCA OPERON TRANSCRIPTIONAL ACTIVATOR HCAR"/>
    <property type="match status" value="1"/>
</dbReference>
<gene>
    <name evidence="7" type="ordered locus">SCATT_18190</name>
</gene>
<feature type="domain" description="LysR substrate-binding" evidence="6">
    <location>
        <begin position="58"/>
        <end position="216"/>
    </location>
</feature>
<dbReference type="eggNOG" id="COG0583">
    <property type="taxonomic scope" value="Bacteria"/>
</dbReference>
<dbReference type="GO" id="GO:0003677">
    <property type="term" value="F:DNA binding"/>
    <property type="evidence" value="ECO:0007669"/>
    <property type="project" value="UniProtKB-KW"/>
</dbReference>
<evidence type="ECO:0000313" key="8">
    <source>
        <dbReference type="Proteomes" id="UP000007842"/>
    </source>
</evidence>
<dbReference type="STRING" id="1003195.SCATT_18190"/>
<evidence type="ECO:0000256" key="1">
    <source>
        <dbReference type="ARBA" id="ARBA00009437"/>
    </source>
</evidence>
<organism evidence="7 8">
    <name type="scientific">Streptantibioticus cattleyicolor (strain ATCC 35852 / DSM 46488 / JCM 4925 / NBRC 14057 / NRRL 8057)</name>
    <name type="common">Streptomyces cattleya</name>
    <dbReference type="NCBI Taxonomy" id="1003195"/>
    <lineage>
        <taxon>Bacteria</taxon>
        <taxon>Bacillati</taxon>
        <taxon>Actinomycetota</taxon>
        <taxon>Actinomycetes</taxon>
        <taxon>Kitasatosporales</taxon>
        <taxon>Streptomycetaceae</taxon>
        <taxon>Streptantibioticus</taxon>
    </lineage>
</organism>
<comment type="similarity">
    <text evidence="1">Belongs to the LysR transcriptional regulatory family.</text>
</comment>
<dbReference type="KEGG" id="sct:SCAT_1824"/>
<proteinExistence type="inferred from homology"/>
<dbReference type="GO" id="GO:0003700">
    <property type="term" value="F:DNA-binding transcription factor activity"/>
    <property type="evidence" value="ECO:0007669"/>
    <property type="project" value="TreeGrafter"/>
</dbReference>
<dbReference type="Pfam" id="PF03466">
    <property type="entry name" value="LysR_substrate"/>
    <property type="match status" value="1"/>
</dbReference>
<dbReference type="Gene3D" id="3.40.190.10">
    <property type="entry name" value="Periplasmic binding protein-like II"/>
    <property type="match status" value="2"/>
</dbReference>
<feature type="compositionally biased region" description="Low complexity" evidence="5">
    <location>
        <begin position="7"/>
        <end position="25"/>
    </location>
</feature>
<dbReference type="HOGENOM" id="CLU_039613_6_4_11"/>
<dbReference type="PATRIC" id="fig|1003195.11.peg.3363"/>
<accession>F8JS79</accession>
<reference evidence="8" key="1">
    <citation type="submission" date="2011-12" db="EMBL/GenBank/DDBJ databases">
        <title>Complete genome sequence of Streptomyces cattleya strain DSM 46488.</title>
        <authorList>
            <person name="Ou H.-Y."/>
            <person name="Li P."/>
            <person name="Zhao C."/>
            <person name="O'Hagan D."/>
            <person name="Deng Z."/>
        </authorList>
    </citation>
    <scope>NUCLEOTIDE SEQUENCE [LARGE SCALE GENOMIC DNA]</scope>
    <source>
        <strain evidence="8">ATCC 35852 / DSM 46488 / JCM 4925 / NBRC 14057 / NRRL 8057</strain>
    </source>
</reference>
<dbReference type="SUPFAM" id="SSF53850">
    <property type="entry name" value="Periplasmic binding protein-like II"/>
    <property type="match status" value="1"/>
</dbReference>
<dbReference type="CDD" id="cd05466">
    <property type="entry name" value="PBP2_LTTR_substrate"/>
    <property type="match status" value="1"/>
</dbReference>
<keyword evidence="8" id="KW-1185">Reference proteome</keyword>